<dbReference type="PROSITE" id="PS50111">
    <property type="entry name" value="CHEMOTAXIS_TRANSDUC_2"/>
    <property type="match status" value="1"/>
</dbReference>
<keyword evidence="3" id="KW-0807">Transducer</keyword>
<evidence type="ECO:0000256" key="3">
    <source>
        <dbReference type="PROSITE-ProRule" id="PRU00284"/>
    </source>
</evidence>
<accession>A0A0H3AAF3</accession>
<feature type="domain" description="Methyl-accepting transducer" evidence="4">
    <location>
        <begin position="265"/>
        <end position="440"/>
    </location>
</feature>
<dbReference type="RefSeq" id="WP_011792335.1">
    <property type="nucleotide sequence ID" value="NC_008751.1"/>
</dbReference>
<dbReference type="HOGENOM" id="CLU_030861_0_0_7"/>
<dbReference type="InterPro" id="IPR051310">
    <property type="entry name" value="MCP_chemotaxis"/>
</dbReference>
<dbReference type="AlphaFoldDB" id="A0A0H3AAF3"/>
<dbReference type="GO" id="GO:0004888">
    <property type="term" value="F:transmembrane signaling receptor activity"/>
    <property type="evidence" value="ECO:0007669"/>
    <property type="project" value="TreeGrafter"/>
</dbReference>
<evidence type="ECO:0000256" key="1">
    <source>
        <dbReference type="ARBA" id="ARBA00022500"/>
    </source>
</evidence>
<evidence type="ECO:0000256" key="2">
    <source>
        <dbReference type="ARBA" id="ARBA00029447"/>
    </source>
</evidence>
<name>A0A0H3AAF3_NITV4</name>
<dbReference type="GO" id="GO:0005886">
    <property type="term" value="C:plasma membrane"/>
    <property type="evidence" value="ECO:0007669"/>
    <property type="project" value="TreeGrafter"/>
</dbReference>
<dbReference type="GO" id="GO:0007165">
    <property type="term" value="P:signal transduction"/>
    <property type="evidence" value="ECO:0007669"/>
    <property type="project" value="UniProtKB-KW"/>
</dbReference>
<dbReference type="KEGG" id="dvl:Dvul_1542"/>
<sequence length="580" mass="61688">MSAVVEIARDVSTHLVEIGKGLARVVHEQEQTFLDLGDAVQRIAMQVGGIGDEARDLVRVTSGEAMSHILEALEGEFGRMAELCATGVHGGEQALLARTRELVQNLGVSVREYARIVRTLQMLGIATRIESARLGADGRGFSTLADDVEKLAGKIIEYSSSLLEQGRALDVTIAEAEGRSLEMGAKQDSCSLAVSVGLLDGLDNLKRTMASSRASSLQVEGLLADINKSMQGLVGSLQFHDIVRQQVEHVVEAVDDVLAGLARNAAAESPSGVEELAFAAEVCTLQESQTRAASESLSTAVASLRSEMRTIASSVRQVVLDAGGGSGEGASESTAAKVLDALENEVRAAATNMRELAVQGEDMGRTMEMVASTVSDMTAFLADIEDVGSEIELIALNASISAAHTGDKGKALGVLATSIQRLSQDAGTQTVALADLLRSIDTAAGELKALALSYLDMSRVSAVKEELERLTLALREASGEAERHFRGVASSCDVLARDMERRVQDIAVDRLVCAALDKGAERFAVVAAKARRGVPAGTQVPRERMKHMHQRYTMQQERVLHGRHVGESTDDGMGDNIELF</sequence>
<protein>
    <submittedName>
        <fullName evidence="5">Methyl-accepting chemotaxis sensory transducer</fullName>
    </submittedName>
</protein>
<evidence type="ECO:0000313" key="6">
    <source>
        <dbReference type="Proteomes" id="UP000009173"/>
    </source>
</evidence>
<evidence type="ECO:0000313" key="5">
    <source>
        <dbReference type="EMBL" id="ABM28559.1"/>
    </source>
</evidence>
<comment type="similarity">
    <text evidence="2">Belongs to the methyl-accepting chemotaxis (MCP) protein family.</text>
</comment>
<reference evidence="6" key="1">
    <citation type="journal article" date="2009" name="Environ. Microbiol.">
        <title>Contribution of mobile genetic elements to Desulfovibrio vulgaris genome plasticity.</title>
        <authorList>
            <person name="Walker C.B."/>
            <person name="Stolyar S."/>
            <person name="Chivian D."/>
            <person name="Pinel N."/>
            <person name="Gabster J.A."/>
            <person name="Dehal P.S."/>
            <person name="He Z."/>
            <person name="Yang Z.K."/>
            <person name="Yen H.C."/>
            <person name="Zhou J."/>
            <person name="Wall J.D."/>
            <person name="Hazen T.C."/>
            <person name="Arkin A.P."/>
            <person name="Stahl D.A."/>
        </authorList>
    </citation>
    <scope>NUCLEOTIDE SEQUENCE [LARGE SCALE GENOMIC DNA]</scope>
    <source>
        <strain evidence="6">DP4</strain>
    </source>
</reference>
<evidence type="ECO:0000259" key="4">
    <source>
        <dbReference type="PROSITE" id="PS50111"/>
    </source>
</evidence>
<organism evidence="5 6">
    <name type="scientific">Nitratidesulfovibrio vulgaris (strain DP4)</name>
    <name type="common">Desulfovibrio vulgaris</name>
    <dbReference type="NCBI Taxonomy" id="391774"/>
    <lineage>
        <taxon>Bacteria</taxon>
        <taxon>Pseudomonadati</taxon>
        <taxon>Thermodesulfobacteriota</taxon>
        <taxon>Desulfovibrionia</taxon>
        <taxon>Desulfovibrionales</taxon>
        <taxon>Desulfovibrionaceae</taxon>
        <taxon>Nitratidesulfovibrio</taxon>
    </lineage>
</organism>
<dbReference type="Gene3D" id="1.10.287.950">
    <property type="entry name" value="Methyl-accepting chemotaxis protein"/>
    <property type="match status" value="2"/>
</dbReference>
<gene>
    <name evidence="5" type="ordered locus">Dvul_1542</name>
</gene>
<dbReference type="InterPro" id="IPR004089">
    <property type="entry name" value="MCPsignal_dom"/>
</dbReference>
<dbReference type="SUPFAM" id="SSF58104">
    <property type="entry name" value="Methyl-accepting chemotaxis protein (MCP) signaling domain"/>
    <property type="match status" value="2"/>
</dbReference>
<dbReference type="Proteomes" id="UP000009173">
    <property type="component" value="Chromosome"/>
</dbReference>
<keyword evidence="1" id="KW-0145">Chemotaxis</keyword>
<dbReference type="GO" id="GO:0006935">
    <property type="term" value="P:chemotaxis"/>
    <property type="evidence" value="ECO:0007669"/>
    <property type="project" value="UniProtKB-KW"/>
</dbReference>
<dbReference type="PANTHER" id="PTHR43531">
    <property type="entry name" value="PROTEIN ICFG"/>
    <property type="match status" value="1"/>
</dbReference>
<dbReference type="PANTHER" id="PTHR43531:SF11">
    <property type="entry name" value="METHYL-ACCEPTING CHEMOTAXIS PROTEIN 3"/>
    <property type="match status" value="1"/>
</dbReference>
<proteinExistence type="inferred from homology"/>
<dbReference type="EMBL" id="CP000527">
    <property type="protein sequence ID" value="ABM28559.1"/>
    <property type="molecule type" value="Genomic_DNA"/>
</dbReference>